<protein>
    <submittedName>
        <fullName evidence="1">Uncharacterized protein</fullName>
    </submittedName>
</protein>
<accession>A0A0F9VR13</accession>
<evidence type="ECO:0000313" key="1">
    <source>
        <dbReference type="EMBL" id="KKN75901.1"/>
    </source>
</evidence>
<proteinExistence type="predicted"/>
<name>A0A0F9VR13_9ZZZZ</name>
<sequence>MLTETHVTALLFRIACDCFEDVGIIEEHYTARGIEATVLNRADNKEYILTLEAKDD</sequence>
<dbReference type="AlphaFoldDB" id="A0A0F9VR13"/>
<organism evidence="1">
    <name type="scientific">marine sediment metagenome</name>
    <dbReference type="NCBI Taxonomy" id="412755"/>
    <lineage>
        <taxon>unclassified sequences</taxon>
        <taxon>metagenomes</taxon>
        <taxon>ecological metagenomes</taxon>
    </lineage>
</organism>
<reference evidence="1" key="1">
    <citation type="journal article" date="2015" name="Nature">
        <title>Complex archaea that bridge the gap between prokaryotes and eukaryotes.</title>
        <authorList>
            <person name="Spang A."/>
            <person name="Saw J.H."/>
            <person name="Jorgensen S.L."/>
            <person name="Zaremba-Niedzwiedzka K."/>
            <person name="Martijn J."/>
            <person name="Lind A.E."/>
            <person name="van Eijk R."/>
            <person name="Schleper C."/>
            <person name="Guy L."/>
            <person name="Ettema T.J."/>
        </authorList>
    </citation>
    <scope>NUCLEOTIDE SEQUENCE</scope>
</reference>
<gene>
    <name evidence="1" type="ORF">LCGC14_0376090</name>
</gene>
<comment type="caution">
    <text evidence="1">The sequence shown here is derived from an EMBL/GenBank/DDBJ whole genome shotgun (WGS) entry which is preliminary data.</text>
</comment>
<dbReference type="EMBL" id="LAZR01000302">
    <property type="protein sequence ID" value="KKN75901.1"/>
    <property type="molecule type" value="Genomic_DNA"/>
</dbReference>